<evidence type="ECO:0000259" key="1">
    <source>
        <dbReference type="Pfam" id="PF13452"/>
    </source>
</evidence>
<evidence type="ECO:0000313" key="3">
    <source>
        <dbReference type="Proteomes" id="UP000606044"/>
    </source>
</evidence>
<proteinExistence type="predicted"/>
<dbReference type="Proteomes" id="UP000606044">
    <property type="component" value="Unassembled WGS sequence"/>
</dbReference>
<dbReference type="PANTHER" id="PTHR28152">
    <property type="entry name" value="HYDROXYACYL-THIOESTER DEHYDRATASE TYPE 2, MITOCHONDRIAL"/>
    <property type="match status" value="1"/>
</dbReference>
<reference evidence="2" key="2">
    <citation type="submission" date="2020-09" db="EMBL/GenBank/DDBJ databases">
        <authorList>
            <person name="Sun Q."/>
            <person name="Sedlacek I."/>
        </authorList>
    </citation>
    <scope>NUCLEOTIDE SEQUENCE</scope>
    <source>
        <strain evidence="2">CCM 7897</strain>
    </source>
</reference>
<comment type="caution">
    <text evidence="2">The sequence shown here is derived from an EMBL/GenBank/DDBJ whole genome shotgun (WGS) entry which is preliminary data.</text>
</comment>
<dbReference type="InterPro" id="IPR052741">
    <property type="entry name" value="Mitochondrial_HTD2"/>
</dbReference>
<protein>
    <submittedName>
        <fullName evidence="2">Acyl-CoA dehydrogenase</fullName>
    </submittedName>
</protein>
<evidence type="ECO:0000313" key="2">
    <source>
        <dbReference type="EMBL" id="GGF51358.1"/>
    </source>
</evidence>
<dbReference type="InterPro" id="IPR029069">
    <property type="entry name" value="HotDog_dom_sf"/>
</dbReference>
<dbReference type="SUPFAM" id="SSF54637">
    <property type="entry name" value="Thioesterase/thiol ester dehydrase-isomerase"/>
    <property type="match status" value="1"/>
</dbReference>
<feature type="domain" description="FAS1-like dehydratase" evidence="1">
    <location>
        <begin position="17"/>
        <end position="137"/>
    </location>
</feature>
<reference evidence="2" key="1">
    <citation type="journal article" date="2014" name="Int. J. Syst. Evol. Microbiol.">
        <title>Complete genome sequence of Corynebacterium casei LMG S-19264T (=DSM 44701T), isolated from a smear-ripened cheese.</title>
        <authorList>
            <consortium name="US DOE Joint Genome Institute (JGI-PGF)"/>
            <person name="Walter F."/>
            <person name="Albersmeier A."/>
            <person name="Kalinowski J."/>
            <person name="Ruckert C."/>
        </authorList>
    </citation>
    <scope>NUCLEOTIDE SEQUENCE</scope>
    <source>
        <strain evidence="2">CCM 7897</strain>
    </source>
</reference>
<keyword evidence="3" id="KW-1185">Reference proteome</keyword>
<dbReference type="Pfam" id="PF13452">
    <property type="entry name" value="FAS1_DH_region"/>
    <property type="match status" value="1"/>
</dbReference>
<dbReference type="Gene3D" id="3.10.129.10">
    <property type="entry name" value="Hotdog Thioesterase"/>
    <property type="match status" value="1"/>
</dbReference>
<organism evidence="2 3">
    <name type="scientific">Azorhizobium oxalatiphilum</name>
    <dbReference type="NCBI Taxonomy" id="980631"/>
    <lineage>
        <taxon>Bacteria</taxon>
        <taxon>Pseudomonadati</taxon>
        <taxon>Pseudomonadota</taxon>
        <taxon>Alphaproteobacteria</taxon>
        <taxon>Hyphomicrobiales</taxon>
        <taxon>Xanthobacteraceae</taxon>
        <taxon>Azorhizobium</taxon>
    </lineage>
</organism>
<dbReference type="PANTHER" id="PTHR28152:SF1">
    <property type="entry name" value="HYDROXYACYL-THIOESTER DEHYDRATASE TYPE 2, MITOCHONDRIAL"/>
    <property type="match status" value="1"/>
</dbReference>
<sequence length="290" mass="31645">MNQISETSGGESWQDWVGRQETVSELLAAEKVAALAATLDVAMAPVPGDELPPGWHWLFFNPFVPRSGLGPDGHPKRGGFLPPVPLPRRMWAGGRVHYSRPLTIGKMAARTSTISKVETKSGRAGTLVFVTVVHRTVCDDVECIVEEQDIVYREAAAPGAPAPTLTPAPEGGQWRAVVTPDPVLLFRYSALTANGHRIHYDADYARAEENYPALVVHGPLTATLLQNFAAELRPDADLSRFEFRGVHPLFVSAPFVLEAKLSENPEDALEVWARGPQGELAMRATAHFTR</sequence>
<dbReference type="GO" id="GO:0019171">
    <property type="term" value="F:(3R)-hydroxyacyl-[acyl-carrier-protein] dehydratase activity"/>
    <property type="evidence" value="ECO:0007669"/>
    <property type="project" value="TreeGrafter"/>
</dbReference>
<accession>A0A917BM98</accession>
<name>A0A917BM98_9HYPH</name>
<dbReference type="EMBL" id="BMCT01000001">
    <property type="protein sequence ID" value="GGF51358.1"/>
    <property type="molecule type" value="Genomic_DNA"/>
</dbReference>
<dbReference type="InterPro" id="IPR039569">
    <property type="entry name" value="FAS1-like_DH_region"/>
</dbReference>
<gene>
    <name evidence="2" type="ORF">GCM10007301_08480</name>
</gene>
<dbReference type="RefSeq" id="WP_188575679.1">
    <property type="nucleotide sequence ID" value="NZ_BMCT01000001.1"/>
</dbReference>
<dbReference type="AlphaFoldDB" id="A0A917BM98"/>